<evidence type="ECO:0000313" key="3">
    <source>
        <dbReference type="Proteomes" id="UP000634660"/>
    </source>
</evidence>
<sequence length="155" mass="16315">MPPAIAGPKPPFPRTGGGRVVERDQAAAGETRTRARVVGGTEGGVVRESRVSSTRRVTKVEDGPSCRTLRRGRTSRIGPSLGRFPSGAATTTWPRDLSAAADHRAPAPRAAARAVATGRSRRRGGVCRVESREYTAGPVVPRVAVEELSPGRVAE</sequence>
<feature type="compositionally biased region" description="Low complexity" evidence="1">
    <location>
        <begin position="107"/>
        <end position="118"/>
    </location>
</feature>
<feature type="region of interest" description="Disordered" evidence="1">
    <location>
        <begin position="1"/>
        <end position="124"/>
    </location>
</feature>
<name>A0A918R7I0_9ACTN</name>
<gene>
    <name evidence="2" type="ORF">GCM10010371_53270</name>
</gene>
<evidence type="ECO:0000313" key="2">
    <source>
        <dbReference type="EMBL" id="GGZ86633.1"/>
    </source>
</evidence>
<feature type="compositionally biased region" description="Pro residues" evidence="1">
    <location>
        <begin position="1"/>
        <end position="13"/>
    </location>
</feature>
<dbReference type="Proteomes" id="UP000634660">
    <property type="component" value="Unassembled WGS sequence"/>
</dbReference>
<accession>A0A918R7I0</accession>
<protein>
    <submittedName>
        <fullName evidence="2">Uncharacterized protein</fullName>
    </submittedName>
</protein>
<comment type="caution">
    <text evidence="2">The sequence shown here is derived from an EMBL/GenBank/DDBJ whole genome shotgun (WGS) entry which is preliminary data.</text>
</comment>
<reference evidence="2" key="2">
    <citation type="submission" date="2020-09" db="EMBL/GenBank/DDBJ databases">
        <authorList>
            <person name="Sun Q."/>
            <person name="Ohkuma M."/>
        </authorList>
    </citation>
    <scope>NUCLEOTIDE SEQUENCE</scope>
    <source>
        <strain evidence="2">JCM 4834</strain>
    </source>
</reference>
<reference evidence="2" key="1">
    <citation type="journal article" date="2014" name="Int. J. Syst. Evol. Microbiol.">
        <title>Complete genome sequence of Corynebacterium casei LMG S-19264T (=DSM 44701T), isolated from a smear-ripened cheese.</title>
        <authorList>
            <consortium name="US DOE Joint Genome Institute (JGI-PGF)"/>
            <person name="Walter F."/>
            <person name="Albersmeier A."/>
            <person name="Kalinowski J."/>
            <person name="Ruckert C."/>
        </authorList>
    </citation>
    <scope>NUCLEOTIDE SEQUENCE</scope>
    <source>
        <strain evidence="2">JCM 4834</strain>
    </source>
</reference>
<dbReference type="EMBL" id="BMVX01000024">
    <property type="protein sequence ID" value="GGZ86633.1"/>
    <property type="molecule type" value="Genomic_DNA"/>
</dbReference>
<proteinExistence type="predicted"/>
<dbReference type="AlphaFoldDB" id="A0A918R7I0"/>
<organism evidence="2 3">
    <name type="scientific">Streptomyces subrutilus</name>
    <dbReference type="NCBI Taxonomy" id="36818"/>
    <lineage>
        <taxon>Bacteria</taxon>
        <taxon>Bacillati</taxon>
        <taxon>Actinomycetota</taxon>
        <taxon>Actinomycetes</taxon>
        <taxon>Kitasatosporales</taxon>
        <taxon>Streptomycetaceae</taxon>
        <taxon>Streptomyces</taxon>
    </lineage>
</organism>
<evidence type="ECO:0000256" key="1">
    <source>
        <dbReference type="SAM" id="MobiDB-lite"/>
    </source>
</evidence>